<dbReference type="PANTHER" id="PTHR33420">
    <property type="entry name" value="FIMBRIAL SUBUNIT ELFA-RELATED"/>
    <property type="match status" value="1"/>
</dbReference>
<feature type="domain" description="Fimbrial-type adhesion" evidence="2">
    <location>
        <begin position="27"/>
        <end position="176"/>
    </location>
</feature>
<dbReference type="GO" id="GO:0043709">
    <property type="term" value="P:cell adhesion involved in single-species biofilm formation"/>
    <property type="evidence" value="ECO:0007669"/>
    <property type="project" value="TreeGrafter"/>
</dbReference>
<feature type="chain" id="PRO_5008595664" evidence="1">
    <location>
        <begin position="24"/>
        <end position="176"/>
    </location>
</feature>
<dbReference type="InterPro" id="IPR008966">
    <property type="entry name" value="Adhesion_dom_sf"/>
</dbReference>
<proteinExistence type="predicted"/>
<dbReference type="InterPro" id="IPR050263">
    <property type="entry name" value="Bact_Fimbrial_Adh_Pro"/>
</dbReference>
<dbReference type="Pfam" id="PF00419">
    <property type="entry name" value="Fimbrial"/>
    <property type="match status" value="1"/>
</dbReference>
<evidence type="ECO:0000256" key="1">
    <source>
        <dbReference type="SAM" id="SignalP"/>
    </source>
</evidence>
<dbReference type="RefSeq" id="WP_068438937.1">
    <property type="nucleotide sequence ID" value="NZ_LXEW01000032.1"/>
</dbReference>
<accession>A0A1B7JUA9</accession>
<comment type="caution">
    <text evidence="3">The sequence shown here is derived from an EMBL/GenBank/DDBJ whole genome shotgun (WGS) entry which is preliminary data.</text>
</comment>
<sequence length="176" mass="19012">MNIKRNMSFAFGLWFLGTTMAFSANVEFDGTLIEDACDVYPGDESIELDFGTIVDKYLYLNTQTNSQPFTIRLINCDLALGHEVKVTFIGTESSTLPGLLALDAGSQASGVAVGIESISGAAIKINSGSYTQGLYAGNNNDLRFQAYVRAEPIPLQNKSIVLGTWAASATFKLDYE</sequence>
<dbReference type="InterPro" id="IPR000259">
    <property type="entry name" value="Adhesion_dom_fimbrial"/>
</dbReference>
<dbReference type="PATRIC" id="fig|1354272.4.peg.2279"/>
<evidence type="ECO:0000313" key="4">
    <source>
        <dbReference type="Proteomes" id="UP000078224"/>
    </source>
</evidence>
<keyword evidence="4" id="KW-1185">Reference proteome</keyword>
<dbReference type="InterPro" id="IPR036937">
    <property type="entry name" value="Adhesion_dom_fimbrial_sf"/>
</dbReference>
<keyword evidence="1" id="KW-0732">Signal</keyword>
<reference evidence="3 4" key="1">
    <citation type="submission" date="2016-04" db="EMBL/GenBank/DDBJ databases">
        <title>ATOL: Assembling a taxonomically balanced genome-scale reconstruction of the evolutionary history of the Enterobacteriaceae.</title>
        <authorList>
            <person name="Plunkett G.III."/>
            <person name="Neeno-Eckwall E.C."/>
            <person name="Glasner J.D."/>
            <person name="Perna N.T."/>
        </authorList>
    </citation>
    <scope>NUCLEOTIDE SEQUENCE [LARGE SCALE GENOMIC DNA]</scope>
    <source>
        <strain evidence="3 4">ATCC 35613</strain>
    </source>
</reference>
<name>A0A1B7JUA9_9GAMM</name>
<dbReference type="SUPFAM" id="SSF49401">
    <property type="entry name" value="Bacterial adhesins"/>
    <property type="match status" value="1"/>
</dbReference>
<evidence type="ECO:0000313" key="3">
    <source>
        <dbReference type="EMBL" id="OAT51304.1"/>
    </source>
</evidence>
<dbReference type="AlphaFoldDB" id="A0A1B7JUA9"/>
<dbReference type="GO" id="GO:0009289">
    <property type="term" value="C:pilus"/>
    <property type="evidence" value="ECO:0007669"/>
    <property type="project" value="InterPro"/>
</dbReference>
<evidence type="ECO:0000259" key="2">
    <source>
        <dbReference type="Pfam" id="PF00419"/>
    </source>
</evidence>
<dbReference type="Proteomes" id="UP000078224">
    <property type="component" value="Unassembled WGS sequence"/>
</dbReference>
<protein>
    <submittedName>
        <fullName evidence="3">Fimbrial protein</fullName>
    </submittedName>
</protein>
<organism evidence="3 4">
    <name type="scientific">Providencia heimbachae ATCC 35613</name>
    <dbReference type="NCBI Taxonomy" id="1354272"/>
    <lineage>
        <taxon>Bacteria</taxon>
        <taxon>Pseudomonadati</taxon>
        <taxon>Pseudomonadota</taxon>
        <taxon>Gammaproteobacteria</taxon>
        <taxon>Enterobacterales</taxon>
        <taxon>Morganellaceae</taxon>
        <taxon>Providencia</taxon>
    </lineage>
</organism>
<dbReference type="OrthoDB" id="6462343at2"/>
<dbReference type="PANTHER" id="PTHR33420:SF9">
    <property type="entry name" value="MINOR FIMBRIAL SUBUNIT"/>
    <property type="match status" value="1"/>
</dbReference>
<dbReference type="Gene3D" id="2.60.40.1090">
    <property type="entry name" value="Fimbrial-type adhesion domain"/>
    <property type="match status" value="1"/>
</dbReference>
<feature type="signal peptide" evidence="1">
    <location>
        <begin position="1"/>
        <end position="23"/>
    </location>
</feature>
<dbReference type="EMBL" id="LXEW01000032">
    <property type="protein sequence ID" value="OAT51304.1"/>
    <property type="molecule type" value="Genomic_DNA"/>
</dbReference>
<gene>
    <name evidence="3" type="ORF">M998_2241</name>
</gene>